<comment type="catalytic activity">
    <reaction evidence="7">
        <text>a secondary alcohol + NAD(+) = a ketone + NADH + H(+)</text>
        <dbReference type="Rhea" id="RHEA:10740"/>
        <dbReference type="ChEBI" id="CHEBI:15378"/>
        <dbReference type="ChEBI" id="CHEBI:17087"/>
        <dbReference type="ChEBI" id="CHEBI:35681"/>
        <dbReference type="ChEBI" id="CHEBI:57540"/>
        <dbReference type="ChEBI" id="CHEBI:57945"/>
        <dbReference type="EC" id="1.1.1.1"/>
    </reaction>
</comment>
<evidence type="ECO:0000256" key="7">
    <source>
        <dbReference type="ARBA" id="ARBA00049164"/>
    </source>
</evidence>
<dbReference type="Pfam" id="PF08240">
    <property type="entry name" value="ADH_N"/>
    <property type="match status" value="1"/>
</dbReference>
<dbReference type="EC" id="1.1.1.1" evidence="3"/>
<evidence type="ECO:0000256" key="5">
    <source>
        <dbReference type="ARBA" id="ARBA00022833"/>
    </source>
</evidence>
<dbReference type="PANTHER" id="PTHR42940:SF8">
    <property type="entry name" value="VACUOLAR PROTEIN SORTING-ASSOCIATED PROTEIN 11"/>
    <property type="match status" value="1"/>
</dbReference>
<dbReference type="Gene3D" id="3.90.180.10">
    <property type="entry name" value="Medium-chain alcohol dehydrogenases, catalytic domain"/>
    <property type="match status" value="1"/>
</dbReference>
<evidence type="ECO:0000256" key="6">
    <source>
        <dbReference type="ARBA" id="ARBA00023002"/>
    </source>
</evidence>
<evidence type="ECO:0000313" key="11">
    <source>
        <dbReference type="Proteomes" id="UP000312512"/>
    </source>
</evidence>
<sequence length="381" mass="40538">MRPVSASDGRDFVRSVSDKDVMAPLSRGAVRPRRIFIVGVRDPSAKEDAMRAAVITRLNSAWEFQDLADPEPGPGQVVVRIHACGMCYSDVLVHRGHWPVRLPIVPGHEPVGEVVALGPGTTTLRVGDRVGVSWMQRGEGRCAACQSWHPVACPHTTTWMDLGGGYADLMVAWETGCTLLPDGLDYTDAAVAFCAGFTSMSGLRNAEPRPGERVCVLGVGGLGHMAVQLAAAIGLETVVLTTSPDKAEYARELGAAEGVVVGDDPGKALADAGGADIILATTTSADLVARVLSGLRYGGRLVTMGVTGPLRIDDMTTLLFKQCSIKGSTHNNRSDLVEVLTLMAAGKVRPRVETYPFSEINEVLKRVEAGQVRYRAVLTPN</sequence>
<comment type="similarity">
    <text evidence="2">Belongs to the zinc-containing alcohol dehydrogenase family.</text>
</comment>
<dbReference type="EMBL" id="VDLX02000009">
    <property type="protein sequence ID" value="KAB8192722.1"/>
    <property type="molecule type" value="Genomic_DNA"/>
</dbReference>
<keyword evidence="5" id="KW-0862">Zinc</keyword>
<dbReference type="Proteomes" id="UP000312512">
    <property type="component" value="Unassembled WGS sequence"/>
</dbReference>
<dbReference type="PANTHER" id="PTHR42940">
    <property type="entry name" value="ALCOHOL DEHYDROGENASE 1-RELATED"/>
    <property type="match status" value="1"/>
</dbReference>
<comment type="cofactor">
    <cofactor evidence="1">
        <name>Zn(2+)</name>
        <dbReference type="ChEBI" id="CHEBI:29105"/>
    </cofactor>
</comment>
<accession>A0A5C4WBR5</accession>
<evidence type="ECO:0000256" key="4">
    <source>
        <dbReference type="ARBA" id="ARBA00022723"/>
    </source>
</evidence>
<organism evidence="10 11">
    <name type="scientific">Nonomuraea phyllanthi</name>
    <dbReference type="NCBI Taxonomy" id="2219224"/>
    <lineage>
        <taxon>Bacteria</taxon>
        <taxon>Bacillati</taxon>
        <taxon>Actinomycetota</taxon>
        <taxon>Actinomycetes</taxon>
        <taxon>Streptosporangiales</taxon>
        <taxon>Streptosporangiaceae</taxon>
        <taxon>Nonomuraea</taxon>
    </lineage>
</organism>
<name>A0A5C4WBR5_9ACTN</name>
<dbReference type="GO" id="GO:0004022">
    <property type="term" value="F:alcohol dehydrogenase (NAD+) activity"/>
    <property type="evidence" value="ECO:0007669"/>
    <property type="project" value="UniProtKB-EC"/>
</dbReference>
<evidence type="ECO:0000313" key="10">
    <source>
        <dbReference type="EMBL" id="KAB8192722.1"/>
    </source>
</evidence>
<accession>A0A5P9YPU0</accession>
<dbReference type="GO" id="GO:0046872">
    <property type="term" value="F:metal ion binding"/>
    <property type="evidence" value="ECO:0007669"/>
    <property type="project" value="UniProtKB-KW"/>
</dbReference>
<reference evidence="10 11" key="1">
    <citation type="submission" date="2019-10" db="EMBL/GenBank/DDBJ databases">
        <title>Nonomuraea sp. nov., isolated from Phyllanthus amarus.</title>
        <authorList>
            <person name="Klykleung N."/>
            <person name="Tanasupawat S."/>
        </authorList>
    </citation>
    <scope>NUCLEOTIDE SEQUENCE [LARGE SCALE GENOMIC DNA]</scope>
    <source>
        <strain evidence="10 11">PA1-10</strain>
    </source>
</reference>
<dbReference type="InterPro" id="IPR020843">
    <property type="entry name" value="ER"/>
</dbReference>
<dbReference type="SUPFAM" id="SSF51735">
    <property type="entry name" value="NAD(P)-binding Rossmann-fold domains"/>
    <property type="match status" value="1"/>
</dbReference>
<feature type="domain" description="Enoyl reductase (ER)" evidence="9">
    <location>
        <begin position="57"/>
        <end position="378"/>
    </location>
</feature>
<comment type="catalytic activity">
    <reaction evidence="8">
        <text>a primary alcohol + NAD(+) = an aldehyde + NADH + H(+)</text>
        <dbReference type="Rhea" id="RHEA:10736"/>
        <dbReference type="ChEBI" id="CHEBI:15378"/>
        <dbReference type="ChEBI" id="CHEBI:15734"/>
        <dbReference type="ChEBI" id="CHEBI:17478"/>
        <dbReference type="ChEBI" id="CHEBI:57540"/>
        <dbReference type="ChEBI" id="CHEBI:57945"/>
        <dbReference type="EC" id="1.1.1.1"/>
    </reaction>
</comment>
<dbReference type="InterPro" id="IPR013149">
    <property type="entry name" value="ADH-like_C"/>
</dbReference>
<evidence type="ECO:0000256" key="1">
    <source>
        <dbReference type="ARBA" id="ARBA00001947"/>
    </source>
</evidence>
<dbReference type="GO" id="GO:0005737">
    <property type="term" value="C:cytoplasm"/>
    <property type="evidence" value="ECO:0007669"/>
    <property type="project" value="TreeGrafter"/>
</dbReference>
<gene>
    <name evidence="10" type="ORF">FH608_024920</name>
</gene>
<dbReference type="Pfam" id="PF00107">
    <property type="entry name" value="ADH_zinc_N"/>
    <property type="match status" value="1"/>
</dbReference>
<dbReference type="SMART" id="SM00829">
    <property type="entry name" value="PKS_ER"/>
    <property type="match status" value="1"/>
</dbReference>
<dbReference type="OrthoDB" id="3567264at2"/>
<evidence type="ECO:0000256" key="3">
    <source>
        <dbReference type="ARBA" id="ARBA00013190"/>
    </source>
</evidence>
<dbReference type="AlphaFoldDB" id="A0A5C4WBR5"/>
<dbReference type="InterPro" id="IPR011032">
    <property type="entry name" value="GroES-like_sf"/>
</dbReference>
<dbReference type="InterPro" id="IPR036291">
    <property type="entry name" value="NAD(P)-bd_dom_sf"/>
</dbReference>
<keyword evidence="6" id="KW-0560">Oxidoreductase</keyword>
<dbReference type="SUPFAM" id="SSF50129">
    <property type="entry name" value="GroES-like"/>
    <property type="match status" value="1"/>
</dbReference>
<evidence type="ECO:0000259" key="9">
    <source>
        <dbReference type="SMART" id="SM00829"/>
    </source>
</evidence>
<dbReference type="Gene3D" id="3.40.50.720">
    <property type="entry name" value="NAD(P)-binding Rossmann-like Domain"/>
    <property type="match status" value="1"/>
</dbReference>
<dbReference type="InterPro" id="IPR013154">
    <property type="entry name" value="ADH-like_N"/>
</dbReference>
<keyword evidence="11" id="KW-1185">Reference proteome</keyword>
<proteinExistence type="inferred from homology"/>
<comment type="caution">
    <text evidence="10">The sequence shown here is derived from an EMBL/GenBank/DDBJ whole genome shotgun (WGS) entry which is preliminary data.</text>
</comment>
<evidence type="ECO:0000256" key="8">
    <source>
        <dbReference type="ARBA" id="ARBA00049243"/>
    </source>
</evidence>
<keyword evidence="4" id="KW-0479">Metal-binding</keyword>
<protein>
    <recommendedName>
        <fullName evidence="3">alcohol dehydrogenase</fullName>
        <ecNumber evidence="3">1.1.1.1</ecNumber>
    </recommendedName>
</protein>
<evidence type="ECO:0000256" key="2">
    <source>
        <dbReference type="ARBA" id="ARBA00008072"/>
    </source>
</evidence>